<dbReference type="Gene3D" id="1.10.260.40">
    <property type="entry name" value="lambda repressor-like DNA-binding domains"/>
    <property type="match status" value="1"/>
</dbReference>
<name>A0ABN7WDD6_GIGMA</name>
<proteinExistence type="predicted"/>
<feature type="coiled-coil region" evidence="2">
    <location>
        <begin position="175"/>
        <end position="202"/>
    </location>
</feature>
<evidence type="ECO:0000256" key="1">
    <source>
        <dbReference type="ARBA" id="ARBA00023125"/>
    </source>
</evidence>
<evidence type="ECO:0000313" key="4">
    <source>
        <dbReference type="Proteomes" id="UP000789901"/>
    </source>
</evidence>
<accession>A0ABN7WDD6</accession>
<protein>
    <submittedName>
        <fullName evidence="3">35000_t:CDS:1</fullName>
    </submittedName>
</protein>
<dbReference type="Proteomes" id="UP000789901">
    <property type="component" value="Unassembled WGS sequence"/>
</dbReference>
<comment type="caution">
    <text evidence="3">The sequence shown here is derived from an EMBL/GenBank/DDBJ whole genome shotgun (WGS) entry which is preliminary data.</text>
</comment>
<evidence type="ECO:0000256" key="2">
    <source>
        <dbReference type="SAM" id="Coils"/>
    </source>
</evidence>
<reference evidence="3 4" key="1">
    <citation type="submission" date="2021-06" db="EMBL/GenBank/DDBJ databases">
        <authorList>
            <person name="Kallberg Y."/>
            <person name="Tangrot J."/>
            <person name="Rosling A."/>
        </authorList>
    </citation>
    <scope>NUCLEOTIDE SEQUENCE [LARGE SCALE GENOMIC DNA]</scope>
    <source>
        <strain evidence="3 4">120-4 pot B 10/14</strain>
    </source>
</reference>
<gene>
    <name evidence="3" type="ORF">GMARGA_LOCUS29633</name>
</gene>
<dbReference type="PANTHER" id="PTHR36924">
    <property type="entry name" value="ANTITOXIN HIGA-1"/>
    <property type="match status" value="1"/>
</dbReference>
<keyword evidence="4" id="KW-1185">Reference proteome</keyword>
<dbReference type="InterPro" id="IPR013430">
    <property type="entry name" value="Toxin_antidote_HigA"/>
</dbReference>
<dbReference type="InterPro" id="IPR010982">
    <property type="entry name" value="Lambda_DNA-bd_dom_sf"/>
</dbReference>
<dbReference type="EMBL" id="CAJVQB010040265">
    <property type="protein sequence ID" value="CAG8828208.1"/>
    <property type="molecule type" value="Genomic_DNA"/>
</dbReference>
<keyword evidence="2" id="KW-0175">Coiled coil</keyword>
<feature type="non-terminal residue" evidence="3">
    <location>
        <position position="1"/>
    </location>
</feature>
<sequence>ELRQITYRKLRELDKAKDSRDLRNTPSNHFEKLTEQSAIIVHPGEVLREDFLLPLKLAPEKLAENIKVNHQVIQELIEEKRDLDKDLATRLALYFDMINNQAQQHYFNMVRIDKNRVQQLEKELKDIAVPNHQYKKEQLTSLENLLVKESRKTRREEHKEKLEKISLKSPNNQQLELAKYLNQELNNQRKSKEEKAERIINFCLDYLNQGVREDWRKSKNKTQILLTLAENE</sequence>
<keyword evidence="1" id="KW-0238">DNA-binding</keyword>
<dbReference type="SUPFAM" id="SSF47413">
    <property type="entry name" value="lambda repressor-like DNA-binding domains"/>
    <property type="match status" value="1"/>
</dbReference>
<evidence type="ECO:0000313" key="3">
    <source>
        <dbReference type="EMBL" id="CAG8828208.1"/>
    </source>
</evidence>
<organism evidence="3 4">
    <name type="scientific">Gigaspora margarita</name>
    <dbReference type="NCBI Taxonomy" id="4874"/>
    <lineage>
        <taxon>Eukaryota</taxon>
        <taxon>Fungi</taxon>
        <taxon>Fungi incertae sedis</taxon>
        <taxon>Mucoromycota</taxon>
        <taxon>Glomeromycotina</taxon>
        <taxon>Glomeromycetes</taxon>
        <taxon>Diversisporales</taxon>
        <taxon>Gigasporaceae</taxon>
        <taxon>Gigaspora</taxon>
    </lineage>
</organism>
<dbReference type="PANTHER" id="PTHR36924:SF1">
    <property type="entry name" value="ANTITOXIN HIGA-1"/>
    <property type="match status" value="1"/>
</dbReference>